<evidence type="ECO:0000313" key="6">
    <source>
        <dbReference type="Proteomes" id="UP000093336"/>
    </source>
</evidence>
<gene>
    <name evidence="4" type="ORF">A8135_10050</name>
    <name evidence="3" type="ORF">Ljam_2136</name>
</gene>
<sequence length="155" mass="19137">MTQWITSWRWLLDLLWLTFLLVLLWHFWQDRKYFIKIQAWHVTMGKITQFLWTQESYRLWPKIEYSFYVLDEEIHGNRFFPETAHINLNSKYARKVAYRAAMAYEKDEAINIYYNPYNPREAVLDITMPRKLTFILILLMALIFLHLFIIAYRFL</sequence>
<dbReference type="PATRIC" id="fig|455.5.peg.2252"/>
<reference evidence="4 6" key="2">
    <citation type="submission" date="2016-05" db="EMBL/GenBank/DDBJ databases">
        <authorList>
            <person name="Prochazka B."/>
            <person name="Indra A."/>
            <person name="Hasenberger P."/>
            <person name="Blaschitz M."/>
            <person name="Wagner L."/>
            <person name="Wewalka G."/>
            <person name="Sorschag S."/>
            <person name="Schmid D."/>
            <person name="Ruppitsch W."/>
        </authorList>
    </citation>
    <scope>NUCLEOTIDE SEQUENCE [LARGE SCALE GENOMIC DNA]</scope>
    <source>
        <strain evidence="4 6">974010_12</strain>
    </source>
</reference>
<dbReference type="Pfam" id="PF12158">
    <property type="entry name" value="DUF3592"/>
    <property type="match status" value="1"/>
</dbReference>
<feature type="transmembrane region" description="Helical" evidence="1">
    <location>
        <begin position="6"/>
        <end position="28"/>
    </location>
</feature>
<keyword evidence="1" id="KW-0812">Transmembrane</keyword>
<reference evidence="3 5" key="1">
    <citation type="submission" date="2015-11" db="EMBL/GenBank/DDBJ databases">
        <title>Genomic analysis of 38 Legionella species identifies large and diverse effector repertoires.</title>
        <authorList>
            <person name="Burstein D."/>
            <person name="Amaro F."/>
            <person name="Zusman T."/>
            <person name="Lifshitz Z."/>
            <person name="Cohen O."/>
            <person name="Gilbert J.A."/>
            <person name="Pupko T."/>
            <person name="Shuman H.A."/>
            <person name="Segal G."/>
        </authorList>
    </citation>
    <scope>NUCLEOTIDE SEQUENCE [LARGE SCALE GENOMIC DNA]</scope>
    <source>
        <strain evidence="3 5">JA-26-G1-E2</strain>
    </source>
</reference>
<evidence type="ECO:0000313" key="4">
    <source>
        <dbReference type="EMBL" id="OCH99074.1"/>
    </source>
</evidence>
<evidence type="ECO:0000313" key="5">
    <source>
        <dbReference type="Proteomes" id="UP000054715"/>
    </source>
</evidence>
<evidence type="ECO:0000259" key="2">
    <source>
        <dbReference type="Pfam" id="PF12158"/>
    </source>
</evidence>
<proteinExistence type="predicted"/>
<keyword evidence="1" id="KW-0472">Membrane</keyword>
<dbReference type="RefSeq" id="WP_065235541.1">
    <property type="nucleotide sequence ID" value="NZ_CAAAJF010000002.1"/>
</dbReference>
<accession>A0A0W0UJE3</accession>
<evidence type="ECO:0000256" key="1">
    <source>
        <dbReference type="SAM" id="Phobius"/>
    </source>
</evidence>
<name>A0A0W0UJE3_9GAMM</name>
<dbReference type="STRING" id="455.Ljam_2136"/>
<dbReference type="Proteomes" id="UP000093336">
    <property type="component" value="Unassembled WGS sequence"/>
</dbReference>
<dbReference type="Proteomes" id="UP000054715">
    <property type="component" value="Unassembled WGS sequence"/>
</dbReference>
<organism evidence="3 5">
    <name type="scientific">Legionella jamestowniensis</name>
    <dbReference type="NCBI Taxonomy" id="455"/>
    <lineage>
        <taxon>Bacteria</taxon>
        <taxon>Pseudomonadati</taxon>
        <taxon>Pseudomonadota</taxon>
        <taxon>Gammaproteobacteria</taxon>
        <taxon>Legionellales</taxon>
        <taxon>Legionellaceae</taxon>
        <taxon>Legionella</taxon>
    </lineage>
</organism>
<dbReference type="EMBL" id="LNYG01000013">
    <property type="protein sequence ID" value="KTD07941.1"/>
    <property type="molecule type" value="Genomic_DNA"/>
</dbReference>
<dbReference type="AlphaFoldDB" id="A0A0W0UJE3"/>
<dbReference type="EMBL" id="LYOZ01000003">
    <property type="protein sequence ID" value="OCH99074.1"/>
    <property type="molecule type" value="Genomic_DNA"/>
</dbReference>
<evidence type="ECO:0000313" key="3">
    <source>
        <dbReference type="EMBL" id="KTD07941.1"/>
    </source>
</evidence>
<protein>
    <recommendedName>
        <fullName evidence="2">DUF3592 domain-containing protein</fullName>
    </recommendedName>
</protein>
<comment type="caution">
    <text evidence="3">The sequence shown here is derived from an EMBL/GenBank/DDBJ whole genome shotgun (WGS) entry which is preliminary data.</text>
</comment>
<keyword evidence="6" id="KW-1185">Reference proteome</keyword>
<keyword evidence="1" id="KW-1133">Transmembrane helix</keyword>
<feature type="domain" description="DUF3592" evidence="2">
    <location>
        <begin position="62"/>
        <end position="125"/>
    </location>
</feature>
<feature type="transmembrane region" description="Helical" evidence="1">
    <location>
        <begin position="132"/>
        <end position="154"/>
    </location>
</feature>
<dbReference type="InterPro" id="IPR021994">
    <property type="entry name" value="DUF3592"/>
</dbReference>